<feature type="binding site" evidence="5">
    <location>
        <begin position="223"/>
        <end position="225"/>
    </location>
    <ligand>
        <name>substrate</name>
    </ligand>
</feature>
<feature type="binding site" evidence="5">
    <location>
        <position position="45"/>
    </location>
    <ligand>
        <name>Mg(2+)</name>
        <dbReference type="ChEBI" id="CHEBI:18420"/>
    </ligand>
</feature>
<dbReference type="GO" id="GO:0005886">
    <property type="term" value="C:plasma membrane"/>
    <property type="evidence" value="ECO:0007669"/>
    <property type="project" value="TreeGrafter"/>
</dbReference>
<evidence type="ECO:0000256" key="5">
    <source>
        <dbReference type="HAMAP-Rule" id="MF_01139"/>
    </source>
</evidence>
<dbReference type="HAMAP" id="MF_01139">
    <property type="entry name" value="ISPT"/>
    <property type="match status" value="1"/>
</dbReference>
<evidence type="ECO:0000256" key="2">
    <source>
        <dbReference type="ARBA" id="ARBA00022723"/>
    </source>
</evidence>
<keyword evidence="7" id="KW-1185">Reference proteome</keyword>
<feature type="active site" description="Proton acceptor" evidence="5">
    <location>
        <position position="94"/>
    </location>
</feature>
<feature type="binding site" evidence="5">
    <location>
        <position position="236"/>
    </location>
    <ligand>
        <name>Mg(2+)</name>
        <dbReference type="ChEBI" id="CHEBI:18420"/>
    </ligand>
</feature>
<dbReference type="GO" id="GO:0033850">
    <property type="term" value="F:Z-farnesyl diphosphate synthase activity"/>
    <property type="evidence" value="ECO:0007669"/>
    <property type="project" value="TreeGrafter"/>
</dbReference>
<feature type="binding site" evidence="5">
    <location>
        <position position="50"/>
    </location>
    <ligand>
        <name>substrate</name>
    </ligand>
</feature>
<dbReference type="Proteomes" id="UP000239415">
    <property type="component" value="Unassembled WGS sequence"/>
</dbReference>
<comment type="similarity">
    <text evidence="4">Belongs to the UPP synthase family. Z-FPP synthase subfamily.</text>
</comment>
<dbReference type="SUPFAM" id="SSF64005">
    <property type="entry name" value="Undecaprenyl diphosphate synthase"/>
    <property type="match status" value="1"/>
</dbReference>
<dbReference type="CDD" id="cd00475">
    <property type="entry name" value="Cis_IPPS"/>
    <property type="match status" value="1"/>
</dbReference>
<dbReference type="InterPro" id="IPR001441">
    <property type="entry name" value="UPP_synth-like"/>
</dbReference>
<comment type="subunit">
    <text evidence="5">Homodimer.</text>
</comment>
<sequence>MSLWRGWLRFGVMSLRSLVYTFYERRLAGKLAGKPVPKHIGVMCDGNRRWAREMGFVDPNDGHRVGATRVKELLTWCDQAGIEHVTLYLLATDNLRRPASELDPLVKIIEDLATELAEEGNPWRLRMVGALDILPAPTAATLKAAQEKTRDRCDGVEVNMAVGYGGRREITDAVRSLLYEHAATGGTIEELAEILDVEHIAEHLYTRGQPDPDLVIRTSGEQRLSGFLLWQSAHSEFYFHDANWPDFRRIDFLRALRSYASRQRRYGA</sequence>
<feature type="binding site" evidence="5">
    <location>
        <begin position="46"/>
        <end position="49"/>
    </location>
    <ligand>
        <name>substrate</name>
    </ligand>
</feature>
<comment type="caution">
    <text evidence="5">Lacks conserved residue(s) required for the propagation of feature annotation.</text>
</comment>
<feature type="binding site" evidence="5">
    <location>
        <position position="217"/>
    </location>
    <ligand>
        <name>substrate</name>
    </ligand>
</feature>
<dbReference type="Gene3D" id="3.40.1180.10">
    <property type="entry name" value="Decaprenyl diphosphate synthase-like"/>
    <property type="match status" value="1"/>
</dbReference>
<dbReference type="InterPro" id="IPR018520">
    <property type="entry name" value="UPP_synth-like_CS"/>
</dbReference>
<dbReference type="NCBIfam" id="NF011403">
    <property type="entry name" value="PRK14828.1"/>
    <property type="match status" value="1"/>
</dbReference>
<dbReference type="AlphaFoldDB" id="A0A2T0KM20"/>
<dbReference type="NCBIfam" id="TIGR00055">
    <property type="entry name" value="uppS"/>
    <property type="match status" value="1"/>
</dbReference>
<dbReference type="InterPro" id="IPR036424">
    <property type="entry name" value="UPP_synth-like_sf"/>
</dbReference>
<evidence type="ECO:0000256" key="3">
    <source>
        <dbReference type="ARBA" id="ARBA00022842"/>
    </source>
</evidence>
<organism evidence="6 7">
    <name type="scientific">Actinoplanes italicus</name>
    <dbReference type="NCBI Taxonomy" id="113567"/>
    <lineage>
        <taxon>Bacteria</taxon>
        <taxon>Bacillati</taxon>
        <taxon>Actinomycetota</taxon>
        <taxon>Actinomycetes</taxon>
        <taxon>Micromonosporales</taxon>
        <taxon>Micromonosporaceae</taxon>
        <taxon>Actinoplanes</taxon>
    </lineage>
</organism>
<feature type="active site" evidence="5">
    <location>
        <position position="45"/>
    </location>
</feature>
<comment type="function">
    <text evidence="5">Catalyzes the condensation of isopentenyl diphosphate (IPP) with allylic pyrophosphates generating different type of terpenoids.</text>
</comment>
<proteinExistence type="inferred from homology"/>
<accession>A0A2T0KM20</accession>
<dbReference type="PANTHER" id="PTHR10291">
    <property type="entry name" value="DEHYDRODOLICHYL DIPHOSPHATE SYNTHASE FAMILY MEMBER"/>
    <property type="match status" value="1"/>
</dbReference>
<gene>
    <name evidence="6" type="ORF">CLV67_102304</name>
</gene>
<dbReference type="EMBL" id="PVMZ01000002">
    <property type="protein sequence ID" value="PRX24527.1"/>
    <property type="molecule type" value="Genomic_DNA"/>
</dbReference>
<evidence type="ECO:0000256" key="1">
    <source>
        <dbReference type="ARBA" id="ARBA00022679"/>
    </source>
</evidence>
<dbReference type="FunFam" id="3.40.1180.10:FF:000003">
    <property type="entry name" value="Isoprenyl transferase 2"/>
    <property type="match status" value="1"/>
</dbReference>
<keyword evidence="3 5" id="KW-0460">Magnesium</keyword>
<dbReference type="PANTHER" id="PTHR10291:SF43">
    <property type="entry name" value="DEHYDRODOLICHYL DIPHOSPHATE SYNTHASE COMPLEX SUBUNIT DHDDS"/>
    <property type="match status" value="1"/>
</dbReference>
<keyword evidence="2 5" id="KW-0479">Metal-binding</keyword>
<reference evidence="6 7" key="1">
    <citation type="submission" date="2018-03" db="EMBL/GenBank/DDBJ databases">
        <title>Genomic Encyclopedia of Archaeal and Bacterial Type Strains, Phase II (KMG-II): from individual species to whole genera.</title>
        <authorList>
            <person name="Goeker M."/>
        </authorList>
    </citation>
    <scope>NUCLEOTIDE SEQUENCE [LARGE SCALE GENOMIC DNA]</scope>
    <source>
        <strain evidence="6 7">DSM 43146</strain>
    </source>
</reference>
<dbReference type="GO" id="GO:0016094">
    <property type="term" value="P:polyprenol biosynthetic process"/>
    <property type="evidence" value="ECO:0007669"/>
    <property type="project" value="TreeGrafter"/>
</dbReference>
<dbReference type="PROSITE" id="PS01066">
    <property type="entry name" value="UPP_SYNTHASE"/>
    <property type="match status" value="1"/>
</dbReference>
<evidence type="ECO:0000256" key="4">
    <source>
        <dbReference type="ARBA" id="ARBA00038453"/>
    </source>
</evidence>
<evidence type="ECO:0000313" key="7">
    <source>
        <dbReference type="Proteomes" id="UP000239415"/>
    </source>
</evidence>
<protein>
    <recommendedName>
        <fullName evidence="5">Isoprenyl transferase</fullName>
        <ecNumber evidence="5">2.5.1.-</ecNumber>
    </recommendedName>
</protein>
<evidence type="ECO:0000313" key="6">
    <source>
        <dbReference type="EMBL" id="PRX24527.1"/>
    </source>
</evidence>
<keyword evidence="1 5" id="KW-0808">Transferase</keyword>
<feature type="binding site" evidence="5">
    <location>
        <position position="63"/>
    </location>
    <ligand>
        <name>substrate</name>
    </ligand>
</feature>
<dbReference type="EC" id="2.5.1.-" evidence="5"/>
<comment type="caution">
    <text evidence="6">The sequence shown here is derived from an EMBL/GenBank/DDBJ whole genome shotgun (WGS) entry which is preliminary data.</text>
</comment>
<dbReference type="GO" id="GO:0045547">
    <property type="term" value="F:ditrans,polycis-polyprenyl diphosphate synthase [(2E,6E)-farnesyl diphosphate specific] activity"/>
    <property type="evidence" value="ECO:0007669"/>
    <property type="project" value="TreeGrafter"/>
</dbReference>
<feature type="binding site" evidence="5">
    <location>
        <position position="97"/>
    </location>
    <ligand>
        <name>substrate</name>
    </ligand>
</feature>
<comment type="cofactor">
    <cofactor evidence="5">
        <name>Mg(2+)</name>
        <dbReference type="ChEBI" id="CHEBI:18420"/>
    </cofactor>
    <text evidence="5">Binds 2 magnesium ions per subunit.</text>
</comment>
<name>A0A2T0KM20_9ACTN</name>
<dbReference type="GO" id="GO:0000287">
    <property type="term" value="F:magnesium ion binding"/>
    <property type="evidence" value="ECO:0007669"/>
    <property type="project" value="UniProtKB-UniRule"/>
</dbReference>
<dbReference type="Pfam" id="PF01255">
    <property type="entry name" value="Prenyltransf"/>
    <property type="match status" value="1"/>
</dbReference>